<dbReference type="Gene3D" id="3.40.50.300">
    <property type="entry name" value="P-loop containing nucleotide triphosphate hydrolases"/>
    <property type="match status" value="1"/>
</dbReference>
<evidence type="ECO:0000259" key="3">
    <source>
        <dbReference type="SMART" id="SM00382"/>
    </source>
</evidence>
<dbReference type="SMART" id="SM00382">
    <property type="entry name" value="AAA"/>
    <property type="match status" value="1"/>
</dbReference>
<dbReference type="GeneID" id="41280320"/>
<dbReference type="InterPro" id="IPR014774">
    <property type="entry name" value="KaiC-like_dom"/>
</dbReference>
<sequence length="230" mass="25770">MKLARIELSRDDVHKRLGGGIPFGSVILIEGEESSGKSIFCQRLAYGFLQNSYSLSYVSTQLTTTEFVKQMMSLKYTINKKLLDGNLLYIPVYPLISENAIKDDFIKKVMHTRAFYEKDIVLFDSISTLVSNDASEVQITDLMAFFKRIASMNKIIIYTVNPKELPESILTILRTSATIVIKTATYSFGGNLKNSAKIEKYNFAKSSFQKVMVFRVDPGLGIAVEISSVA</sequence>
<dbReference type="GeneID" id="10983260"/>
<gene>
    <name evidence="4" type="primary">flaH</name>
    <name evidence="4" type="ORF">MMKA1_19060</name>
</gene>
<reference evidence="4 5" key="1">
    <citation type="submission" date="2009-06" db="EMBL/GenBank/DDBJ databases">
        <title>Molecular Evidence for Microbiologically Influenced Corrosion from genome of Methanogen.</title>
        <authorList>
            <person name="Ito N."/>
            <person name="Tsurumaru H."/>
            <person name="Shimizu A."/>
            <person name="Harada T."/>
            <person name="Hosoyama A."/>
            <person name="Horikawa H."/>
            <person name="Wakai S."/>
            <person name="Sasaki K."/>
            <person name="Nishijima K."/>
            <person name="Ataku H."/>
            <person name="Yamazaki J."/>
            <person name="Mise M."/>
            <person name="Yamazaki S."/>
            <person name="Tanikawa S."/>
            <person name="Harayama S."/>
            <person name="Fujita N."/>
        </authorList>
    </citation>
    <scope>NUCLEOTIDE SEQUENCE [LARGE SCALE GENOMIC DNA]</scope>
    <source>
        <strain evidence="5">KA1 ( NBRC 102054)</strain>
    </source>
</reference>
<keyword evidence="4" id="KW-0969">Cilium</keyword>
<keyword evidence="4" id="KW-0282">Flagellum</keyword>
<dbReference type="InterPro" id="IPR056568">
    <property type="entry name" value="ArlH"/>
</dbReference>
<dbReference type="CDD" id="cd19475">
    <property type="entry name" value="FlaH"/>
    <property type="match status" value="1"/>
</dbReference>
<dbReference type="PANTHER" id="PTHR43637">
    <property type="entry name" value="UPF0273 PROTEIN TM_0370"/>
    <property type="match status" value="1"/>
</dbReference>
<dbReference type="InterPro" id="IPR027417">
    <property type="entry name" value="P-loop_NTPase"/>
</dbReference>
<evidence type="ECO:0000313" key="4">
    <source>
        <dbReference type="EMBL" id="BAP62023.1"/>
    </source>
</evidence>
<dbReference type="SUPFAM" id="SSF52540">
    <property type="entry name" value="P-loop containing nucleoside triphosphate hydrolases"/>
    <property type="match status" value="1"/>
</dbReference>
<protein>
    <submittedName>
        <fullName evidence="4">Flagellar accessory protein H</fullName>
    </submittedName>
</protein>
<evidence type="ECO:0000256" key="1">
    <source>
        <dbReference type="ARBA" id="ARBA00022741"/>
    </source>
</evidence>
<dbReference type="Proteomes" id="UP000264208">
    <property type="component" value="Chromosome"/>
</dbReference>
<feature type="domain" description="AAA+ ATPase" evidence="3">
    <location>
        <begin position="23"/>
        <end position="185"/>
    </location>
</feature>
<dbReference type="NCBIfam" id="NF006320">
    <property type="entry name" value="PRK08533.1"/>
    <property type="match status" value="1"/>
</dbReference>
<keyword evidence="2" id="KW-0067">ATP-binding</keyword>
<dbReference type="EMBL" id="AP011526">
    <property type="protein sequence ID" value="BAP62023.1"/>
    <property type="molecule type" value="Genomic_DNA"/>
</dbReference>
<dbReference type="InterPro" id="IPR003593">
    <property type="entry name" value="AAA+_ATPase"/>
</dbReference>
<dbReference type="AlphaFoldDB" id="A0A2Z5PHE0"/>
<keyword evidence="4" id="KW-0966">Cell projection</keyword>
<evidence type="ECO:0000256" key="2">
    <source>
        <dbReference type="ARBA" id="ARBA00022840"/>
    </source>
</evidence>
<proteinExistence type="predicted"/>
<dbReference type="GO" id="GO:0005524">
    <property type="term" value="F:ATP binding"/>
    <property type="evidence" value="ECO:0007669"/>
    <property type="project" value="UniProtKB-KW"/>
</dbReference>
<dbReference type="RefSeq" id="WP_011171618.1">
    <property type="nucleotide sequence ID" value="NZ_AP011526.1"/>
</dbReference>
<accession>A0A2Z5PHE0</accession>
<organism evidence="4 5">
    <name type="scientific">Methanococcus maripaludis KA1</name>
    <dbReference type="NCBI Taxonomy" id="637914"/>
    <lineage>
        <taxon>Archaea</taxon>
        <taxon>Methanobacteriati</taxon>
        <taxon>Methanobacteriota</taxon>
        <taxon>Methanomada group</taxon>
        <taxon>Methanococci</taxon>
        <taxon>Methanococcales</taxon>
        <taxon>Methanococcaceae</taxon>
        <taxon>Methanococcus</taxon>
    </lineage>
</organism>
<keyword evidence="1" id="KW-0547">Nucleotide-binding</keyword>
<dbReference type="PANTHER" id="PTHR43637:SF3">
    <property type="entry name" value="FLAGELLA-RELATED PROTEIN H-RELATED"/>
    <property type="match status" value="1"/>
</dbReference>
<name>A0A2Z5PHE0_METMI</name>
<dbReference type="Pfam" id="PF06745">
    <property type="entry name" value="ATPase"/>
    <property type="match status" value="1"/>
</dbReference>
<dbReference type="KEGG" id="mmak:MMKA1_19060"/>
<evidence type="ECO:0000313" key="5">
    <source>
        <dbReference type="Proteomes" id="UP000264208"/>
    </source>
</evidence>